<dbReference type="InterPro" id="IPR017896">
    <property type="entry name" value="4Fe4S_Fe-S-bd"/>
</dbReference>
<name>A0ABP7FDI7_9MICO</name>
<evidence type="ECO:0000256" key="10">
    <source>
        <dbReference type="ARBA" id="ARBA00023014"/>
    </source>
</evidence>
<comment type="subcellular location">
    <subcellularLocation>
        <location evidence="3">Cell envelope</location>
    </subcellularLocation>
</comment>
<evidence type="ECO:0000259" key="12">
    <source>
        <dbReference type="PROSITE" id="PS51379"/>
    </source>
</evidence>
<keyword evidence="14" id="KW-1185">Reference proteome</keyword>
<feature type="domain" description="4Fe-4S ferredoxin-type" evidence="12">
    <location>
        <begin position="7"/>
        <end position="35"/>
    </location>
</feature>
<dbReference type="Gene3D" id="3.30.70.20">
    <property type="match status" value="3"/>
</dbReference>
<evidence type="ECO:0000256" key="2">
    <source>
        <dbReference type="ARBA" id="ARBA00001966"/>
    </source>
</evidence>
<sequence length="554" mass="62023">MRVMAQMSMVMNLDKCIGCHTCSVTCKQVWTNRDGMEYVWFNNVETRPGLGYPRQYEDQEKWNGGWVRNKNGRLKLKSGGRLKKLATIFSNNDLPTIDDYYEPWTYDYDMLTSAPQTKNGPVARPKSLLTGENMDIKWSGNWDDNLGGSQETAQDDPILAHMSDHVKMEFENTFMFYLPRICEHCLNPSCVSACPSGAMYKREEDGIVLVDQDDCRGWRMCVSACPYKKVYFNHKTNKAEKCTLCYPLIEQGKPTICSETCVGRLRYLGLMLYDADRVLEAAAIEDEHELLDAQRSVMLDPFDPEVIAQAKRDGIADDWIEAAQNSPIYKLISEYKVALPLHPEYRTMPMVWYIPPLSPVVDVVSNSGNDGEDVRNLFAAIDKLRIPVEYLAGLFTAGDTVPIEYSLRKLAAMRSYMRDINLGNEADENIARAVGMSGEDMEAMYRLLAIAKYEDRYVIPKAHVESARDLEDFACSLDTDGGPGMGGARSTGDIRATDRIPGTPIDSTVASFDALRNVSDPSEPSTPGRLNLLNWNGKGITNGMFPPAESGSPA</sequence>
<evidence type="ECO:0000256" key="5">
    <source>
        <dbReference type="ARBA" id="ARBA00022485"/>
    </source>
</evidence>
<dbReference type="RefSeq" id="WP_344754593.1">
    <property type="nucleotide sequence ID" value="NZ_BAABAE010000003.1"/>
</dbReference>
<comment type="cofactor">
    <cofactor evidence="2">
        <name>[4Fe-4S] cluster</name>
        <dbReference type="ChEBI" id="CHEBI:49883"/>
    </cofactor>
</comment>
<keyword evidence="10" id="KW-0411">Iron-sulfur</keyword>
<dbReference type="PANTHER" id="PTHR43518:SF1">
    <property type="entry name" value="RESPIRATORY NITRATE REDUCTASE 1 BETA CHAIN"/>
    <property type="match status" value="1"/>
</dbReference>
<keyword evidence="6" id="KW-0479">Metal-binding</keyword>
<keyword evidence="5" id="KW-0004">4Fe-4S</keyword>
<keyword evidence="4" id="KW-0813">Transport</keyword>
<dbReference type="InterPro" id="IPR038262">
    <property type="entry name" value="Nitr_red_bet_C_sf"/>
</dbReference>
<evidence type="ECO:0000256" key="8">
    <source>
        <dbReference type="ARBA" id="ARBA00022982"/>
    </source>
</evidence>
<dbReference type="Gene3D" id="1.10.3650.10">
    <property type="entry name" value="nitrate reductase domain like"/>
    <property type="match status" value="1"/>
</dbReference>
<feature type="domain" description="4Fe-4S ferredoxin-type" evidence="12">
    <location>
        <begin position="173"/>
        <end position="204"/>
    </location>
</feature>
<evidence type="ECO:0000256" key="3">
    <source>
        <dbReference type="ARBA" id="ARBA00004196"/>
    </source>
</evidence>
<evidence type="ECO:0000256" key="4">
    <source>
        <dbReference type="ARBA" id="ARBA00022448"/>
    </source>
</evidence>
<evidence type="ECO:0000256" key="6">
    <source>
        <dbReference type="ARBA" id="ARBA00022723"/>
    </source>
</evidence>
<dbReference type="Pfam" id="PF14711">
    <property type="entry name" value="Nitr_red_bet_C"/>
    <property type="match status" value="1"/>
</dbReference>
<gene>
    <name evidence="13" type="primary">narH</name>
    <name evidence="13" type="ORF">GCM10022239_11150</name>
</gene>
<protein>
    <submittedName>
        <fullName evidence="13">Nitrate reductase subunit beta</fullName>
    </submittedName>
</protein>
<feature type="domain" description="4Fe-4S ferredoxin-type" evidence="12">
    <location>
        <begin position="206"/>
        <end position="235"/>
    </location>
</feature>
<proteinExistence type="predicted"/>
<reference evidence="14" key="1">
    <citation type="journal article" date="2019" name="Int. J. Syst. Evol. Microbiol.">
        <title>The Global Catalogue of Microorganisms (GCM) 10K type strain sequencing project: providing services to taxonomists for standard genome sequencing and annotation.</title>
        <authorList>
            <consortium name="The Broad Institute Genomics Platform"/>
            <consortium name="The Broad Institute Genome Sequencing Center for Infectious Disease"/>
            <person name="Wu L."/>
            <person name="Ma J."/>
        </authorList>
    </citation>
    <scope>NUCLEOTIDE SEQUENCE [LARGE SCALE GENOMIC DNA]</scope>
    <source>
        <strain evidence="14">JCM 16949</strain>
    </source>
</reference>
<evidence type="ECO:0000256" key="1">
    <source>
        <dbReference type="ARBA" id="ARBA00001927"/>
    </source>
</evidence>
<dbReference type="SUPFAM" id="SSF54862">
    <property type="entry name" value="4Fe-4S ferredoxins"/>
    <property type="match status" value="1"/>
</dbReference>
<dbReference type="Pfam" id="PF13247">
    <property type="entry name" value="Fer4_11"/>
    <property type="match status" value="1"/>
</dbReference>
<comment type="caution">
    <text evidence="13">The sequence shown here is derived from an EMBL/GenBank/DDBJ whole genome shotgun (WGS) entry which is preliminary data.</text>
</comment>
<dbReference type="EMBL" id="BAABAE010000003">
    <property type="protein sequence ID" value="GAA3737146.1"/>
    <property type="molecule type" value="Genomic_DNA"/>
</dbReference>
<accession>A0ABP7FDI7</accession>
<keyword evidence="7" id="KW-0677">Repeat</keyword>
<organism evidence="13 14">
    <name type="scientific">Leifsonella bigeumensis</name>
    <dbReference type="NCBI Taxonomy" id="433643"/>
    <lineage>
        <taxon>Bacteria</taxon>
        <taxon>Bacillati</taxon>
        <taxon>Actinomycetota</taxon>
        <taxon>Actinomycetes</taxon>
        <taxon>Micrococcales</taxon>
        <taxon>Microbacteriaceae</taxon>
        <taxon>Leifsonella</taxon>
    </lineage>
</organism>
<evidence type="ECO:0000256" key="9">
    <source>
        <dbReference type="ARBA" id="ARBA00023004"/>
    </source>
</evidence>
<dbReference type="InterPro" id="IPR029263">
    <property type="entry name" value="Nitr_red_bet_C"/>
</dbReference>
<dbReference type="InterPro" id="IPR006547">
    <property type="entry name" value="NO3_Rdtase_bsu"/>
</dbReference>
<comment type="cofactor">
    <cofactor evidence="1">
        <name>[3Fe-4S] cluster</name>
        <dbReference type="ChEBI" id="CHEBI:21137"/>
    </cofactor>
</comment>
<dbReference type="PROSITE" id="PS51379">
    <property type="entry name" value="4FE4S_FER_2"/>
    <property type="match status" value="3"/>
</dbReference>
<keyword evidence="9" id="KW-0408">Iron</keyword>
<feature type="region of interest" description="Disordered" evidence="11">
    <location>
        <begin position="481"/>
        <end position="503"/>
    </location>
</feature>
<evidence type="ECO:0000313" key="13">
    <source>
        <dbReference type="EMBL" id="GAA3737146.1"/>
    </source>
</evidence>
<evidence type="ECO:0000256" key="11">
    <source>
        <dbReference type="SAM" id="MobiDB-lite"/>
    </source>
</evidence>
<dbReference type="CDD" id="cd10557">
    <property type="entry name" value="NarH_beta-like"/>
    <property type="match status" value="1"/>
</dbReference>
<dbReference type="Proteomes" id="UP001501004">
    <property type="component" value="Unassembled WGS sequence"/>
</dbReference>
<dbReference type="NCBIfam" id="TIGR01660">
    <property type="entry name" value="narH"/>
    <property type="match status" value="1"/>
</dbReference>
<keyword evidence="8" id="KW-0249">Electron transport</keyword>
<evidence type="ECO:0000256" key="7">
    <source>
        <dbReference type="ARBA" id="ARBA00022737"/>
    </source>
</evidence>
<evidence type="ECO:0000313" key="14">
    <source>
        <dbReference type="Proteomes" id="UP001501004"/>
    </source>
</evidence>
<dbReference type="PANTHER" id="PTHR43518">
    <property type="entry name" value="NITRATE REDUCTASE BETA SUBUNIT"/>
    <property type="match status" value="1"/>
</dbReference>